<dbReference type="PANTHER" id="PTHR43133:SF46">
    <property type="entry name" value="RNA POLYMERASE SIGMA-70 FACTOR ECF SUBFAMILY"/>
    <property type="match status" value="1"/>
</dbReference>
<keyword evidence="4" id="KW-0804">Transcription</keyword>
<sequence length="190" mass="22148">METCELTDMELWGQVRQDDGAAFRQLFDRYWERLYVYALNRIKSEADAQDVVQDVMVRVWTRRASITIETTLAAYLHAAVQYETIAQVARAAKTAGRNSELEQSILPDITAFSDPLRYKELQALAEQEIARLPEKMRQVYRLRQEEHYSVKEIAGMLGVSEQTVRNQLNTSYQKLRKQLREAILSAIFLW</sequence>
<evidence type="ECO:0000256" key="2">
    <source>
        <dbReference type="ARBA" id="ARBA00023015"/>
    </source>
</evidence>
<proteinExistence type="inferred from homology"/>
<evidence type="ECO:0000313" key="7">
    <source>
        <dbReference type="EMBL" id="WZN48494.1"/>
    </source>
</evidence>
<dbReference type="InterPro" id="IPR007627">
    <property type="entry name" value="RNA_pol_sigma70_r2"/>
</dbReference>
<evidence type="ECO:0000259" key="6">
    <source>
        <dbReference type="Pfam" id="PF08281"/>
    </source>
</evidence>
<name>A0ABZ2Z9P1_9BACT</name>
<evidence type="ECO:0000313" key="8">
    <source>
        <dbReference type="Proteomes" id="UP001449657"/>
    </source>
</evidence>
<dbReference type="InterPro" id="IPR014284">
    <property type="entry name" value="RNA_pol_sigma-70_dom"/>
</dbReference>
<dbReference type="CDD" id="cd06171">
    <property type="entry name" value="Sigma70_r4"/>
    <property type="match status" value="1"/>
</dbReference>
<dbReference type="Proteomes" id="UP001449657">
    <property type="component" value="Chromosome"/>
</dbReference>
<feature type="domain" description="RNA polymerase sigma factor 70 region 4 type 2" evidence="6">
    <location>
        <begin position="126"/>
        <end position="171"/>
    </location>
</feature>
<dbReference type="InterPro" id="IPR036388">
    <property type="entry name" value="WH-like_DNA-bd_sf"/>
</dbReference>
<accession>A0ABZ2Z9P1</accession>
<keyword evidence="3" id="KW-0731">Sigma factor</keyword>
<dbReference type="InterPro" id="IPR014327">
    <property type="entry name" value="RNA_pol_sigma70_bacteroid"/>
</dbReference>
<dbReference type="Pfam" id="PF08281">
    <property type="entry name" value="Sigma70_r4_2"/>
    <property type="match status" value="1"/>
</dbReference>
<dbReference type="InterPro" id="IPR013325">
    <property type="entry name" value="RNA_pol_sigma_r2"/>
</dbReference>
<dbReference type="Gene3D" id="1.10.1740.10">
    <property type="match status" value="1"/>
</dbReference>
<gene>
    <name evidence="7" type="ORF">WJU22_09940</name>
</gene>
<dbReference type="NCBIfam" id="TIGR02985">
    <property type="entry name" value="Sig70_bacteroi1"/>
    <property type="match status" value="1"/>
</dbReference>
<evidence type="ECO:0000256" key="1">
    <source>
        <dbReference type="ARBA" id="ARBA00010641"/>
    </source>
</evidence>
<dbReference type="InterPro" id="IPR013249">
    <property type="entry name" value="RNA_pol_sigma70_r4_t2"/>
</dbReference>
<evidence type="ECO:0000259" key="5">
    <source>
        <dbReference type="Pfam" id="PF04542"/>
    </source>
</evidence>
<organism evidence="7 8">
    <name type="scientific">Chitinophaga caseinilytica</name>
    <dbReference type="NCBI Taxonomy" id="2267521"/>
    <lineage>
        <taxon>Bacteria</taxon>
        <taxon>Pseudomonadati</taxon>
        <taxon>Bacteroidota</taxon>
        <taxon>Chitinophagia</taxon>
        <taxon>Chitinophagales</taxon>
        <taxon>Chitinophagaceae</taxon>
        <taxon>Chitinophaga</taxon>
    </lineage>
</organism>
<protein>
    <submittedName>
        <fullName evidence="7">RNA polymerase sigma-70 factor</fullName>
    </submittedName>
</protein>
<keyword evidence="8" id="KW-1185">Reference proteome</keyword>
<reference evidence="7 8" key="1">
    <citation type="submission" date="2024-03" db="EMBL/GenBank/DDBJ databases">
        <title>Chitinophaga caseinilytica sp. nov., a casein hydrolysing bacterium isolated from forest soil.</title>
        <authorList>
            <person name="Lee D.S."/>
            <person name="Han D.M."/>
            <person name="Baek J.H."/>
            <person name="Choi D.G."/>
            <person name="Jeon J.H."/>
            <person name="Jeon C.O."/>
        </authorList>
    </citation>
    <scope>NUCLEOTIDE SEQUENCE [LARGE SCALE GENOMIC DNA]</scope>
    <source>
        <strain evidence="7 8">KACC 19118</strain>
    </source>
</reference>
<dbReference type="SUPFAM" id="SSF88659">
    <property type="entry name" value="Sigma3 and sigma4 domains of RNA polymerase sigma factors"/>
    <property type="match status" value="1"/>
</dbReference>
<dbReference type="NCBIfam" id="TIGR02937">
    <property type="entry name" value="sigma70-ECF"/>
    <property type="match status" value="1"/>
</dbReference>
<keyword evidence="2" id="KW-0805">Transcription regulation</keyword>
<dbReference type="Gene3D" id="1.10.10.10">
    <property type="entry name" value="Winged helix-like DNA-binding domain superfamily/Winged helix DNA-binding domain"/>
    <property type="match status" value="1"/>
</dbReference>
<feature type="domain" description="RNA polymerase sigma-70 region 2" evidence="5">
    <location>
        <begin position="26"/>
        <end position="91"/>
    </location>
</feature>
<dbReference type="Pfam" id="PF04542">
    <property type="entry name" value="Sigma70_r2"/>
    <property type="match status" value="1"/>
</dbReference>
<dbReference type="InterPro" id="IPR013324">
    <property type="entry name" value="RNA_pol_sigma_r3/r4-like"/>
</dbReference>
<dbReference type="InterPro" id="IPR039425">
    <property type="entry name" value="RNA_pol_sigma-70-like"/>
</dbReference>
<dbReference type="RefSeq" id="WP_341843084.1">
    <property type="nucleotide sequence ID" value="NZ_CP150096.1"/>
</dbReference>
<evidence type="ECO:0000256" key="4">
    <source>
        <dbReference type="ARBA" id="ARBA00023163"/>
    </source>
</evidence>
<dbReference type="SUPFAM" id="SSF88946">
    <property type="entry name" value="Sigma2 domain of RNA polymerase sigma factors"/>
    <property type="match status" value="1"/>
</dbReference>
<comment type="similarity">
    <text evidence="1">Belongs to the sigma-70 factor family. ECF subfamily.</text>
</comment>
<evidence type="ECO:0000256" key="3">
    <source>
        <dbReference type="ARBA" id="ARBA00023082"/>
    </source>
</evidence>
<dbReference type="PANTHER" id="PTHR43133">
    <property type="entry name" value="RNA POLYMERASE ECF-TYPE SIGMA FACTO"/>
    <property type="match status" value="1"/>
</dbReference>
<dbReference type="EMBL" id="CP150096">
    <property type="protein sequence ID" value="WZN48494.1"/>
    <property type="molecule type" value="Genomic_DNA"/>
</dbReference>